<accession>A0A4R2KSN8</accession>
<dbReference type="Proteomes" id="UP000294919">
    <property type="component" value="Unassembled WGS sequence"/>
</dbReference>
<dbReference type="InterPro" id="IPR009057">
    <property type="entry name" value="Homeodomain-like_sf"/>
</dbReference>
<dbReference type="AlphaFoldDB" id="A0A4R2KSN8"/>
<dbReference type="EMBL" id="SLWV01000006">
    <property type="protein sequence ID" value="TCO77381.1"/>
    <property type="molecule type" value="Genomic_DNA"/>
</dbReference>
<keyword evidence="5" id="KW-0804">Transcription</keyword>
<dbReference type="InterPro" id="IPR027417">
    <property type="entry name" value="P-loop_NTPase"/>
</dbReference>
<evidence type="ECO:0000313" key="8">
    <source>
        <dbReference type="EMBL" id="TCO77381.1"/>
    </source>
</evidence>
<dbReference type="GO" id="GO:0006355">
    <property type="term" value="P:regulation of DNA-templated transcription"/>
    <property type="evidence" value="ECO:0007669"/>
    <property type="project" value="InterPro"/>
</dbReference>
<dbReference type="InterPro" id="IPR003593">
    <property type="entry name" value="AAA+_ATPase"/>
</dbReference>
<dbReference type="SUPFAM" id="SSF55785">
    <property type="entry name" value="PYP-like sensor domain (PAS domain)"/>
    <property type="match status" value="1"/>
</dbReference>
<dbReference type="Gene3D" id="3.30.450.20">
    <property type="entry name" value="PAS domain"/>
    <property type="match status" value="1"/>
</dbReference>
<sequence length="547" mass="62517">MNRIHNDFLDKLYNPVIVCNNSGKILHTNVIMDNVFEYINVKKPQNIQDLDADFNFQEIIKNEPLIRTIKFKDLNSRVNIYCIKNNSNETNILYLFDKSILDSKTIDNVIEHIDDVVVIFNEYGVIEKMNPICDDILPFKRSEAIGNSIYEISKKGLVHNPILIDMLKSKKKLHRNVIYPNGKGIAYTASPSFHSNGNLKGGVLTGRDITRLIKLASQMKFDTQQPEAIEYISKSIIMENIKQMVIRAASSDSYIFINGESGVGKEIIAKTIYRYSQRRDKPFVSINCGAIPTELLESEFFGYEEGAFTGAKKGGRKGLLEEANGGTVFLDEIGELPMHMQTKLLRVIQENTITRIGGNTPIHVDIRYISATNVPDAELHTRKKFRQDLYYRLSVIPIKIPPLRSRTEDILPLIEYFLEFYNKKYNRKLKISSTAMNLLHDYNWPGNIRELKNMIERFVVLSTKDVVREDEFNILINLDTINTSPADTQPSVIISGYTNLNTVYRVVDQMMIPKAIRKYGSINRASEALGINQSTIHRKIKSGHIQL</sequence>
<dbReference type="InterPro" id="IPR025943">
    <property type="entry name" value="Sigma_54_int_dom_ATP-bd_2"/>
</dbReference>
<dbReference type="Gene3D" id="3.40.50.300">
    <property type="entry name" value="P-loop containing nucleotide triphosphate hydrolases"/>
    <property type="match status" value="1"/>
</dbReference>
<dbReference type="PROSITE" id="PS00688">
    <property type="entry name" value="SIGMA54_INTERACT_3"/>
    <property type="match status" value="1"/>
</dbReference>
<evidence type="ECO:0000313" key="9">
    <source>
        <dbReference type="Proteomes" id="UP000294919"/>
    </source>
</evidence>
<keyword evidence="9" id="KW-1185">Reference proteome</keyword>
<dbReference type="PROSITE" id="PS00676">
    <property type="entry name" value="SIGMA54_INTERACT_2"/>
    <property type="match status" value="1"/>
</dbReference>
<dbReference type="InterPro" id="IPR035965">
    <property type="entry name" value="PAS-like_dom_sf"/>
</dbReference>
<evidence type="ECO:0000256" key="4">
    <source>
        <dbReference type="ARBA" id="ARBA00023125"/>
    </source>
</evidence>
<protein>
    <submittedName>
        <fullName evidence="8">Transcriptional regulator with PAS, ATPase and Fis domain</fullName>
    </submittedName>
</protein>
<dbReference type="CDD" id="cd00009">
    <property type="entry name" value="AAA"/>
    <property type="match status" value="1"/>
</dbReference>
<evidence type="ECO:0000259" key="7">
    <source>
        <dbReference type="PROSITE" id="PS50112"/>
    </source>
</evidence>
<dbReference type="OrthoDB" id="9771372at2"/>
<dbReference type="SMART" id="SM00382">
    <property type="entry name" value="AAA"/>
    <property type="match status" value="1"/>
</dbReference>
<dbReference type="GO" id="GO:0003677">
    <property type="term" value="F:DNA binding"/>
    <property type="evidence" value="ECO:0007669"/>
    <property type="project" value="UniProtKB-KW"/>
</dbReference>
<dbReference type="Pfam" id="PF00158">
    <property type="entry name" value="Sigma54_activat"/>
    <property type="match status" value="1"/>
</dbReference>
<organism evidence="8 9">
    <name type="scientific">Marinisporobacter balticus</name>
    <dbReference type="NCBI Taxonomy" id="2018667"/>
    <lineage>
        <taxon>Bacteria</taxon>
        <taxon>Bacillati</taxon>
        <taxon>Bacillota</taxon>
        <taxon>Clostridia</taxon>
        <taxon>Peptostreptococcales</taxon>
        <taxon>Thermotaleaceae</taxon>
        <taxon>Marinisporobacter</taxon>
    </lineage>
</organism>
<dbReference type="PROSITE" id="PS00675">
    <property type="entry name" value="SIGMA54_INTERACT_1"/>
    <property type="match status" value="1"/>
</dbReference>
<keyword evidence="3" id="KW-0805">Transcription regulation</keyword>
<dbReference type="InterPro" id="IPR025662">
    <property type="entry name" value="Sigma_54_int_dom_ATP-bd_1"/>
</dbReference>
<feature type="domain" description="Sigma-54 factor interaction" evidence="6">
    <location>
        <begin position="231"/>
        <end position="460"/>
    </location>
</feature>
<comment type="caution">
    <text evidence="8">The sequence shown here is derived from an EMBL/GenBank/DDBJ whole genome shotgun (WGS) entry which is preliminary data.</text>
</comment>
<keyword evidence="1" id="KW-0547">Nucleotide-binding</keyword>
<gene>
    <name evidence="8" type="ORF">EV214_10623</name>
</gene>
<dbReference type="RefSeq" id="WP_132243862.1">
    <property type="nucleotide sequence ID" value="NZ_SLWV01000006.1"/>
</dbReference>
<dbReference type="InterPro" id="IPR002078">
    <property type="entry name" value="Sigma_54_int"/>
</dbReference>
<dbReference type="InterPro" id="IPR000014">
    <property type="entry name" value="PAS"/>
</dbReference>
<dbReference type="PROSITE" id="PS50112">
    <property type="entry name" value="PAS"/>
    <property type="match status" value="1"/>
</dbReference>
<dbReference type="PANTHER" id="PTHR32071:SF57">
    <property type="entry name" value="C4-DICARBOXYLATE TRANSPORT TRANSCRIPTIONAL REGULATORY PROTEIN DCTD"/>
    <property type="match status" value="1"/>
</dbReference>
<proteinExistence type="predicted"/>
<evidence type="ECO:0000256" key="5">
    <source>
        <dbReference type="ARBA" id="ARBA00023163"/>
    </source>
</evidence>
<evidence type="ECO:0000256" key="1">
    <source>
        <dbReference type="ARBA" id="ARBA00022741"/>
    </source>
</evidence>
<dbReference type="InterPro" id="IPR025944">
    <property type="entry name" value="Sigma_54_int_dom_CS"/>
</dbReference>
<evidence type="ECO:0000256" key="3">
    <source>
        <dbReference type="ARBA" id="ARBA00023015"/>
    </source>
</evidence>
<evidence type="ECO:0000256" key="2">
    <source>
        <dbReference type="ARBA" id="ARBA00022840"/>
    </source>
</evidence>
<reference evidence="8 9" key="1">
    <citation type="submission" date="2019-03" db="EMBL/GenBank/DDBJ databases">
        <title>Genomic Encyclopedia of Type Strains, Phase IV (KMG-IV): sequencing the most valuable type-strain genomes for metagenomic binning, comparative biology and taxonomic classification.</title>
        <authorList>
            <person name="Goeker M."/>
        </authorList>
    </citation>
    <scope>NUCLEOTIDE SEQUENCE [LARGE SCALE GENOMIC DNA]</scope>
    <source>
        <strain evidence="8 9">DSM 102940</strain>
    </source>
</reference>
<dbReference type="Gene3D" id="1.10.10.60">
    <property type="entry name" value="Homeodomain-like"/>
    <property type="match status" value="1"/>
</dbReference>
<evidence type="ECO:0000259" key="6">
    <source>
        <dbReference type="PROSITE" id="PS50045"/>
    </source>
</evidence>
<keyword evidence="4" id="KW-0238">DNA-binding</keyword>
<dbReference type="SUPFAM" id="SSF46689">
    <property type="entry name" value="Homeodomain-like"/>
    <property type="match status" value="1"/>
</dbReference>
<dbReference type="PANTHER" id="PTHR32071">
    <property type="entry name" value="TRANSCRIPTIONAL REGULATORY PROTEIN"/>
    <property type="match status" value="1"/>
</dbReference>
<dbReference type="InterPro" id="IPR058031">
    <property type="entry name" value="AAA_lid_NorR"/>
</dbReference>
<dbReference type="Pfam" id="PF25601">
    <property type="entry name" value="AAA_lid_14"/>
    <property type="match status" value="1"/>
</dbReference>
<name>A0A4R2KSN8_9FIRM</name>
<dbReference type="SUPFAM" id="SSF52540">
    <property type="entry name" value="P-loop containing nucleoside triphosphate hydrolases"/>
    <property type="match status" value="1"/>
</dbReference>
<dbReference type="FunFam" id="3.40.50.300:FF:000006">
    <property type="entry name" value="DNA-binding transcriptional regulator NtrC"/>
    <property type="match status" value="1"/>
</dbReference>
<dbReference type="PROSITE" id="PS50045">
    <property type="entry name" value="SIGMA54_INTERACT_4"/>
    <property type="match status" value="1"/>
</dbReference>
<keyword evidence="2" id="KW-0067">ATP-binding</keyword>
<dbReference type="GO" id="GO:0005524">
    <property type="term" value="F:ATP binding"/>
    <property type="evidence" value="ECO:0007669"/>
    <property type="project" value="UniProtKB-KW"/>
</dbReference>
<dbReference type="Gene3D" id="1.10.8.60">
    <property type="match status" value="1"/>
</dbReference>
<feature type="domain" description="PAS" evidence="7">
    <location>
        <begin position="102"/>
        <end position="152"/>
    </location>
</feature>